<name>A0A248LNY6_9NEIS</name>
<dbReference type="EMBL" id="CP022115">
    <property type="protein sequence ID" value="ASJ26066.1"/>
    <property type="molecule type" value="Genomic_DNA"/>
</dbReference>
<proteinExistence type="predicted"/>
<accession>A0A248LNY6</accession>
<organism evidence="1 2">
    <name type="scientific">Laribacter hongkongensis</name>
    <dbReference type="NCBI Taxonomy" id="168471"/>
    <lineage>
        <taxon>Bacteria</taxon>
        <taxon>Pseudomonadati</taxon>
        <taxon>Pseudomonadota</taxon>
        <taxon>Betaproteobacteria</taxon>
        <taxon>Neisseriales</taxon>
        <taxon>Aquaspirillaceae</taxon>
        <taxon>Laribacter</taxon>
    </lineage>
</organism>
<evidence type="ECO:0000313" key="2">
    <source>
        <dbReference type="Proteomes" id="UP000197424"/>
    </source>
</evidence>
<sequence>MMFFRLWLLGTILGVGWALVTFLLTRNRHYLGLLGRIVMLSALLAGSLTGLVWLQQHYNWW</sequence>
<dbReference type="RefSeq" id="WP_088861682.1">
    <property type="nucleotide sequence ID" value="NZ_CP022115.1"/>
</dbReference>
<protein>
    <submittedName>
        <fullName evidence="1">Uncharacterized protein</fullName>
    </submittedName>
</protein>
<gene>
    <name evidence="1" type="ORF">LHGZ1_3235</name>
</gene>
<evidence type="ECO:0000313" key="1">
    <source>
        <dbReference type="EMBL" id="ASJ26066.1"/>
    </source>
</evidence>
<dbReference type="AlphaFoldDB" id="A0A248LNY6"/>
<dbReference type="Proteomes" id="UP000197424">
    <property type="component" value="Chromosome"/>
</dbReference>
<reference evidence="2" key="1">
    <citation type="submission" date="2017-06" db="EMBL/GenBank/DDBJ databases">
        <title>Whole genome sequence of Laribacter hongkongensis LHGZ1.</title>
        <authorList>
            <person name="Chen D."/>
            <person name="Wu H."/>
            <person name="Chen J."/>
        </authorList>
    </citation>
    <scope>NUCLEOTIDE SEQUENCE [LARGE SCALE GENOMIC DNA]</scope>
    <source>
        <strain evidence="2">LHGZ1</strain>
    </source>
</reference>